<sequence length="522" mass="58045">MVSIPLLSLSVLVVVAFAFGEPQPPLWPTTKSSAQDQNRLFDALRKTRSGNELDQSVTGEADAYNAAVFTALGDLGAVSAAGYTTLGHPLFSHYSVRIKQSSFCDGSVRAYTGYIDKEARHIFFYFFESRDNPEKDDVIFWTNGGPGCSSATGLFMELGPCRVNTPNNVTYNPYSWNEHANVFFVDQPIGVGFSYAEHGEFVDNTLDAAKDIAAFVAIFFEHFPKLKGRAFHMAGESYGGRYIPVFAAEVYDQNARLEKAGIVPINLSSVMIGNGITNWPVMITSYYEMQCQNISVPPIQDASTCVQMKYSLSRCETSFKKGCEDSFNYLDCLAASLFCLNELYVPMIATGYNPYDISKPCDGRYDETLCYPRMAVVDAFLNREDIRRTLGVDAAVQNFSSCNDNVEIAFAQNPGEMFPTQYYIEALLERGVRTLIYVGATDWFGNWIGNERMTLAVEWTGQDAFAAQPLREWHVDGAPAGLTRSSGIFTFATIFGAGHLAPHDKPKECLELMKRWLARQDL</sequence>
<evidence type="ECO:0000313" key="9">
    <source>
        <dbReference type="Proteomes" id="UP000250043"/>
    </source>
</evidence>
<dbReference type="GO" id="GO:0000324">
    <property type="term" value="C:fungal-type vacuole"/>
    <property type="evidence" value="ECO:0007669"/>
    <property type="project" value="TreeGrafter"/>
</dbReference>
<feature type="signal peptide" evidence="7">
    <location>
        <begin position="1"/>
        <end position="20"/>
    </location>
</feature>
<feature type="chain" id="PRO_5034251066" description="Carboxypeptidase" evidence="7">
    <location>
        <begin position="21"/>
        <end position="522"/>
    </location>
</feature>
<evidence type="ECO:0000256" key="4">
    <source>
        <dbReference type="ARBA" id="ARBA00022729"/>
    </source>
</evidence>
<keyword evidence="4 7" id="KW-0732">Signal</keyword>
<dbReference type="InterPro" id="IPR018202">
    <property type="entry name" value="Ser_caboxypep_ser_AS"/>
</dbReference>
<protein>
    <recommendedName>
        <fullName evidence="7">Carboxypeptidase</fullName>
        <ecNumber evidence="7">3.4.16.-</ecNumber>
    </recommendedName>
</protein>
<evidence type="ECO:0000256" key="6">
    <source>
        <dbReference type="ARBA" id="ARBA00023180"/>
    </source>
</evidence>
<dbReference type="PANTHER" id="PTHR11802:SF113">
    <property type="entry name" value="SERINE CARBOXYPEPTIDASE CTSA-4.1"/>
    <property type="match status" value="1"/>
</dbReference>
<accession>A0A8E2AWA0</accession>
<dbReference type="Gene3D" id="3.40.50.1820">
    <property type="entry name" value="alpha/beta hydrolase"/>
    <property type="match status" value="1"/>
</dbReference>
<evidence type="ECO:0000256" key="1">
    <source>
        <dbReference type="ARBA" id="ARBA00009431"/>
    </source>
</evidence>
<keyword evidence="5 7" id="KW-0378">Hydrolase</keyword>
<dbReference type="EMBL" id="KV722426">
    <property type="protein sequence ID" value="OCH89480.1"/>
    <property type="molecule type" value="Genomic_DNA"/>
</dbReference>
<gene>
    <name evidence="8" type="ORF">OBBRIDRAFT_881545</name>
</gene>
<evidence type="ECO:0000256" key="5">
    <source>
        <dbReference type="ARBA" id="ARBA00022801"/>
    </source>
</evidence>
<dbReference type="InterPro" id="IPR033124">
    <property type="entry name" value="Ser_caboxypep_his_AS"/>
</dbReference>
<dbReference type="Proteomes" id="UP000250043">
    <property type="component" value="Unassembled WGS sequence"/>
</dbReference>
<evidence type="ECO:0000256" key="3">
    <source>
        <dbReference type="ARBA" id="ARBA00022670"/>
    </source>
</evidence>
<comment type="similarity">
    <text evidence="1 7">Belongs to the peptidase S10 family.</text>
</comment>
<dbReference type="SUPFAM" id="SSF53474">
    <property type="entry name" value="alpha/beta-Hydrolases"/>
    <property type="match status" value="1"/>
</dbReference>
<evidence type="ECO:0000256" key="7">
    <source>
        <dbReference type="RuleBase" id="RU361156"/>
    </source>
</evidence>
<dbReference type="PRINTS" id="PR00724">
    <property type="entry name" value="CRBOXYPTASEC"/>
</dbReference>
<keyword evidence="9" id="KW-1185">Reference proteome</keyword>
<dbReference type="OrthoDB" id="443318at2759"/>
<dbReference type="Pfam" id="PF00450">
    <property type="entry name" value="Peptidase_S10"/>
    <property type="match status" value="1"/>
</dbReference>
<dbReference type="PROSITE" id="PS00131">
    <property type="entry name" value="CARBOXYPEPT_SER_SER"/>
    <property type="match status" value="1"/>
</dbReference>
<proteinExistence type="inferred from homology"/>
<evidence type="ECO:0000256" key="2">
    <source>
        <dbReference type="ARBA" id="ARBA00022645"/>
    </source>
</evidence>
<dbReference type="GO" id="GO:0004185">
    <property type="term" value="F:serine-type carboxypeptidase activity"/>
    <property type="evidence" value="ECO:0007669"/>
    <property type="project" value="UniProtKB-UniRule"/>
</dbReference>
<evidence type="ECO:0000313" key="8">
    <source>
        <dbReference type="EMBL" id="OCH89480.1"/>
    </source>
</evidence>
<dbReference type="InterPro" id="IPR001563">
    <property type="entry name" value="Peptidase_S10"/>
</dbReference>
<reference evidence="8 9" key="1">
    <citation type="submission" date="2016-07" db="EMBL/GenBank/DDBJ databases">
        <title>Draft genome of the white-rot fungus Obba rivulosa 3A-2.</title>
        <authorList>
            <consortium name="DOE Joint Genome Institute"/>
            <person name="Miettinen O."/>
            <person name="Riley R."/>
            <person name="Acob R."/>
            <person name="Barry K."/>
            <person name="Cullen D."/>
            <person name="De Vries R."/>
            <person name="Hainaut M."/>
            <person name="Hatakka A."/>
            <person name="Henrissat B."/>
            <person name="Hilden K."/>
            <person name="Kuo R."/>
            <person name="Labutti K."/>
            <person name="Lipzen A."/>
            <person name="Makela M.R."/>
            <person name="Sandor L."/>
            <person name="Spatafora J.W."/>
            <person name="Grigoriev I.V."/>
            <person name="Hibbett D.S."/>
        </authorList>
    </citation>
    <scope>NUCLEOTIDE SEQUENCE [LARGE SCALE GENOMIC DNA]</scope>
    <source>
        <strain evidence="8 9">3A-2</strain>
    </source>
</reference>
<name>A0A8E2AWA0_9APHY</name>
<dbReference type="EC" id="3.4.16.-" evidence="7"/>
<keyword evidence="2 7" id="KW-0121">Carboxypeptidase</keyword>
<dbReference type="PROSITE" id="PS00560">
    <property type="entry name" value="CARBOXYPEPT_SER_HIS"/>
    <property type="match status" value="1"/>
</dbReference>
<dbReference type="AlphaFoldDB" id="A0A8E2AWA0"/>
<dbReference type="GO" id="GO:0006508">
    <property type="term" value="P:proteolysis"/>
    <property type="evidence" value="ECO:0007669"/>
    <property type="project" value="UniProtKB-KW"/>
</dbReference>
<dbReference type="Gene3D" id="1.10.287.410">
    <property type="match status" value="1"/>
</dbReference>
<organism evidence="8 9">
    <name type="scientific">Obba rivulosa</name>
    <dbReference type="NCBI Taxonomy" id="1052685"/>
    <lineage>
        <taxon>Eukaryota</taxon>
        <taxon>Fungi</taxon>
        <taxon>Dikarya</taxon>
        <taxon>Basidiomycota</taxon>
        <taxon>Agaricomycotina</taxon>
        <taxon>Agaricomycetes</taxon>
        <taxon>Polyporales</taxon>
        <taxon>Gelatoporiaceae</taxon>
        <taxon>Obba</taxon>
    </lineage>
</organism>
<dbReference type="InterPro" id="IPR029058">
    <property type="entry name" value="AB_hydrolase_fold"/>
</dbReference>
<keyword evidence="3 7" id="KW-0645">Protease</keyword>
<dbReference type="PANTHER" id="PTHR11802">
    <property type="entry name" value="SERINE PROTEASE FAMILY S10 SERINE CARBOXYPEPTIDASE"/>
    <property type="match status" value="1"/>
</dbReference>
<keyword evidence="6" id="KW-0325">Glycoprotein</keyword>